<name>A0A1M7Y3H1_9BACT</name>
<keyword evidence="3" id="KW-1185">Reference proteome</keyword>
<protein>
    <submittedName>
        <fullName evidence="2">Uncharacterized protein</fullName>
    </submittedName>
</protein>
<sequence>MDLDTGILLAMTACAYCWFISFGIREEKREIKAREQELIDRKKREEHLKRLFGKL</sequence>
<proteinExistence type="predicted"/>
<dbReference type="RefSeq" id="WP_159441251.1">
    <property type="nucleotide sequence ID" value="NZ_FRFE01000006.1"/>
</dbReference>
<reference evidence="2 3" key="1">
    <citation type="submission" date="2016-12" db="EMBL/GenBank/DDBJ databases">
        <authorList>
            <person name="Song W.-J."/>
            <person name="Kurnit D.M."/>
        </authorList>
    </citation>
    <scope>NUCLEOTIDE SEQUENCE [LARGE SCALE GENOMIC DNA]</scope>
    <source>
        <strain evidence="2 3">DSM 18488</strain>
    </source>
</reference>
<organism evidence="2 3">
    <name type="scientific">Desulfopila aestuarii DSM 18488</name>
    <dbReference type="NCBI Taxonomy" id="1121416"/>
    <lineage>
        <taxon>Bacteria</taxon>
        <taxon>Pseudomonadati</taxon>
        <taxon>Thermodesulfobacteriota</taxon>
        <taxon>Desulfobulbia</taxon>
        <taxon>Desulfobulbales</taxon>
        <taxon>Desulfocapsaceae</taxon>
        <taxon>Desulfopila</taxon>
    </lineage>
</organism>
<dbReference type="EMBL" id="FRFE01000006">
    <property type="protein sequence ID" value="SHO46738.1"/>
    <property type="molecule type" value="Genomic_DNA"/>
</dbReference>
<evidence type="ECO:0000313" key="3">
    <source>
        <dbReference type="Proteomes" id="UP000184603"/>
    </source>
</evidence>
<evidence type="ECO:0000313" key="2">
    <source>
        <dbReference type="EMBL" id="SHO46738.1"/>
    </source>
</evidence>
<gene>
    <name evidence="2" type="ORF">SAMN02745220_01618</name>
</gene>
<feature type="transmembrane region" description="Helical" evidence="1">
    <location>
        <begin position="6"/>
        <end position="24"/>
    </location>
</feature>
<keyword evidence="1" id="KW-1133">Transmembrane helix</keyword>
<keyword evidence="1" id="KW-0472">Membrane</keyword>
<keyword evidence="1" id="KW-0812">Transmembrane</keyword>
<dbReference type="AlphaFoldDB" id="A0A1M7Y3H1"/>
<accession>A0A1M7Y3H1</accession>
<evidence type="ECO:0000256" key="1">
    <source>
        <dbReference type="SAM" id="Phobius"/>
    </source>
</evidence>
<dbReference type="Proteomes" id="UP000184603">
    <property type="component" value="Unassembled WGS sequence"/>
</dbReference>